<reference evidence="2 3" key="1">
    <citation type="submission" date="2020-04" db="EMBL/GenBank/DDBJ databases">
        <authorList>
            <person name="Klaysubun C."/>
            <person name="Duangmal K."/>
            <person name="Lipun K."/>
        </authorList>
    </citation>
    <scope>NUCLEOTIDE SEQUENCE [LARGE SCALE GENOMIC DNA]</scope>
    <source>
        <strain evidence="2 3">JCM 11839</strain>
    </source>
</reference>
<evidence type="ECO:0000313" key="2">
    <source>
        <dbReference type="EMBL" id="NMH81865.1"/>
    </source>
</evidence>
<dbReference type="Proteomes" id="UP001296706">
    <property type="component" value="Unassembled WGS sequence"/>
</dbReference>
<dbReference type="CDD" id="cd06558">
    <property type="entry name" value="crotonase-like"/>
    <property type="match status" value="1"/>
</dbReference>
<evidence type="ECO:0000256" key="1">
    <source>
        <dbReference type="RuleBase" id="RU003707"/>
    </source>
</evidence>
<dbReference type="PANTHER" id="PTHR43459">
    <property type="entry name" value="ENOYL-COA HYDRATASE"/>
    <property type="match status" value="1"/>
</dbReference>
<dbReference type="PANTHER" id="PTHR43459:SF1">
    <property type="entry name" value="EG:BACN32G11.4 PROTEIN"/>
    <property type="match status" value="1"/>
</dbReference>
<dbReference type="Gene3D" id="3.90.226.10">
    <property type="entry name" value="2-enoyl-CoA Hydratase, Chain A, domain 1"/>
    <property type="match status" value="1"/>
</dbReference>
<sequence>MFDSADPDFFLAHYDITWDPADTISMPTDGPTGMHPWLDALARLSRAPVVSIAKVQGRARGAGSEFVLACDMRFASHERAVLAQLEVGLGLVPGGGPMHRLPYLIGRGRALEILLASNDFNGELAERYGYVNRAVPEAEIDEFVDTIADRIASFDKSALAETKHHVDEVTLADYSLMPAALDEFWRSVAREGALRRLGQAIKDGLQSRSEVELDMGNYLAGLDAASSGK</sequence>
<keyword evidence="3" id="KW-1185">Reference proteome</keyword>
<accession>A0ABX1RR76</accession>
<dbReference type="SUPFAM" id="SSF52096">
    <property type="entry name" value="ClpP/crotonase"/>
    <property type="match status" value="1"/>
</dbReference>
<proteinExistence type="inferred from homology"/>
<comment type="caution">
    <text evidence="2">The sequence shown here is derived from an EMBL/GenBank/DDBJ whole genome shotgun (WGS) entry which is preliminary data.</text>
</comment>
<dbReference type="EMBL" id="JAAXKY010000176">
    <property type="protein sequence ID" value="NMH81865.1"/>
    <property type="molecule type" value="Genomic_DNA"/>
</dbReference>
<dbReference type="RefSeq" id="WP_169399890.1">
    <property type="nucleotide sequence ID" value="NZ_BAAAJH010000001.1"/>
</dbReference>
<protein>
    <submittedName>
        <fullName evidence="2">Enoyl-CoA hydratase/isomerase family protein</fullName>
    </submittedName>
</protein>
<gene>
    <name evidence="2" type="ORF">HF577_32845</name>
</gene>
<evidence type="ECO:0000313" key="3">
    <source>
        <dbReference type="Proteomes" id="UP001296706"/>
    </source>
</evidence>
<dbReference type="InterPro" id="IPR029045">
    <property type="entry name" value="ClpP/crotonase-like_dom_sf"/>
</dbReference>
<dbReference type="InterPro" id="IPR018376">
    <property type="entry name" value="Enoyl-CoA_hyd/isom_CS"/>
</dbReference>
<name>A0ABX1RR76_9PSEU</name>
<dbReference type="Pfam" id="PF00378">
    <property type="entry name" value="ECH_1"/>
    <property type="match status" value="1"/>
</dbReference>
<comment type="similarity">
    <text evidence="1">Belongs to the enoyl-CoA hydratase/isomerase family.</text>
</comment>
<organism evidence="2 3">
    <name type="scientific">Pseudonocardia xinjiangensis</name>
    <dbReference type="NCBI Taxonomy" id="75289"/>
    <lineage>
        <taxon>Bacteria</taxon>
        <taxon>Bacillati</taxon>
        <taxon>Actinomycetota</taxon>
        <taxon>Actinomycetes</taxon>
        <taxon>Pseudonocardiales</taxon>
        <taxon>Pseudonocardiaceae</taxon>
        <taxon>Pseudonocardia</taxon>
    </lineage>
</organism>
<dbReference type="InterPro" id="IPR001753">
    <property type="entry name" value="Enoyl-CoA_hydra/iso"/>
</dbReference>
<dbReference type="PROSITE" id="PS00166">
    <property type="entry name" value="ENOYL_COA_HYDRATASE"/>
    <property type="match status" value="1"/>
</dbReference>